<protein>
    <submittedName>
        <fullName evidence="2">Uncharacterized protein</fullName>
    </submittedName>
</protein>
<dbReference type="EMBL" id="BTFQ01000048">
    <property type="protein sequence ID" value="GMM14174.1"/>
    <property type="molecule type" value="Genomic_DNA"/>
</dbReference>
<sequence length="401" mass="48278">MKKFSRTKLYNELLTNTLKDLSEKYHVNYAKFSAFCHQNNIPIPGSKYRMYLKMNRDVTGLVEPLPTAKNDIIYFETEDDKDTDIASELKDLNDSQKIKQIEQVLANFKYSSKKPLSNKVKNFKKSVKEWEESNPGDIHTYEWYEGYSYEQKPKFMENISSKEMPRLYRILDEIYLVLDQLGEEVKDDFTVIIGGKDEVPFDVLELKDRVKHEITKEEQKDLDEYEIDLKIRPYSAFKPRIRKYDHPYNGKLKIEFKDYPYHAYVKDTNKGQLEDKISEIIMNFYKEYISVRNERLEREYEERKRKEEKERKNQKAKHVNDEKTRVKKLVTEAHDYQTAMRIRKYATAISDEKYKEWALQKADWLDPTVDRDDEVLGVRDYGEEFKEYLDDLLKIEDEYDW</sequence>
<evidence type="ECO:0000256" key="1">
    <source>
        <dbReference type="SAM" id="MobiDB-lite"/>
    </source>
</evidence>
<name>A0ABD0C4F8_LACAM</name>
<evidence type="ECO:0000313" key="3">
    <source>
        <dbReference type="EMBL" id="GMM15073.1"/>
    </source>
</evidence>
<keyword evidence="4" id="KW-1185">Reference proteome</keyword>
<proteinExistence type="predicted"/>
<organism evidence="2 5">
    <name type="scientific">Lactobacillus amylovorus subsp. animalium</name>
    <dbReference type="NCBI Taxonomy" id="3378536"/>
    <lineage>
        <taxon>Bacteria</taxon>
        <taxon>Bacillati</taxon>
        <taxon>Bacillota</taxon>
        <taxon>Bacilli</taxon>
        <taxon>Lactobacillales</taxon>
        <taxon>Lactobacillaceae</taxon>
        <taxon>Lactobacillus</taxon>
    </lineage>
</organism>
<evidence type="ECO:0000313" key="5">
    <source>
        <dbReference type="Proteomes" id="UP001346800"/>
    </source>
</evidence>
<dbReference type="AlphaFoldDB" id="A0ABD0C4F8"/>
<dbReference type="EMBL" id="BTFR01000004">
    <property type="protein sequence ID" value="GMM15073.1"/>
    <property type="molecule type" value="Genomic_DNA"/>
</dbReference>
<feature type="region of interest" description="Disordered" evidence="1">
    <location>
        <begin position="300"/>
        <end position="322"/>
    </location>
</feature>
<reference evidence="4 5" key="2">
    <citation type="journal article" date="2024" name="Int. J. Syst. Evol. Microbiol.">
        <title>Proposal of Lactobacillus amylovorus subsp. animalis subsp. nov. and an emended description of Lactobacillus amylovorus.</title>
        <authorList>
            <person name="Yamane K."/>
            <person name="Tanizawa Y."/>
            <person name="Kobayashi H."/>
            <person name="Kamizono T."/>
            <person name="Kojima Y."/>
            <person name="Takagi H."/>
            <person name="Tohno M."/>
        </authorList>
    </citation>
    <scope>NUCLEOTIDE SEQUENCE [LARGE SCALE GENOMIC DNA]</scope>
    <source>
        <strain evidence="3 4">BF125</strain>
        <strain evidence="2 5">BF186</strain>
    </source>
</reference>
<comment type="caution">
    <text evidence="2">The sequence shown here is derived from an EMBL/GenBank/DDBJ whole genome shotgun (WGS) entry which is preliminary data.</text>
</comment>
<evidence type="ECO:0000313" key="4">
    <source>
        <dbReference type="Proteomes" id="UP001332503"/>
    </source>
</evidence>
<dbReference type="RefSeq" id="WP_338187021.1">
    <property type="nucleotide sequence ID" value="NZ_BTFQ01000048.1"/>
</dbReference>
<reference evidence="2" key="1">
    <citation type="submission" date="2023-06" db="EMBL/GenBank/DDBJ databases">
        <authorList>
            <person name="Tohno M."/>
            <person name="Tanizawa Y."/>
        </authorList>
    </citation>
    <scope>NUCLEOTIDE SEQUENCE</scope>
    <source>
        <strain evidence="3">BF125</strain>
        <strain evidence="2">BF186</strain>
    </source>
</reference>
<evidence type="ECO:0000313" key="2">
    <source>
        <dbReference type="EMBL" id="GMM14174.1"/>
    </source>
</evidence>
<dbReference type="Proteomes" id="UP001346800">
    <property type="component" value="Unassembled WGS sequence"/>
</dbReference>
<dbReference type="Proteomes" id="UP001332503">
    <property type="component" value="Unassembled WGS sequence"/>
</dbReference>
<accession>A0ABD0C4F8</accession>
<gene>
    <name evidence="3" type="ORF">LABF125_02060</name>
    <name evidence="2" type="ORF">LABF186_12890</name>
</gene>